<evidence type="ECO:0000256" key="1">
    <source>
        <dbReference type="ARBA" id="ARBA00001966"/>
    </source>
</evidence>
<evidence type="ECO:0000256" key="6">
    <source>
        <dbReference type="ARBA" id="ARBA00023014"/>
    </source>
</evidence>
<dbReference type="EMBL" id="CP069362">
    <property type="protein sequence ID" value="WGS64351.1"/>
    <property type="molecule type" value="Genomic_DNA"/>
</dbReference>
<feature type="domain" description="Radical SAM core" evidence="7">
    <location>
        <begin position="72"/>
        <end position="309"/>
    </location>
</feature>
<dbReference type="SFLD" id="SFLDG01067">
    <property type="entry name" value="SPASM/twitch_domain_containing"/>
    <property type="match status" value="1"/>
</dbReference>
<keyword evidence="3" id="KW-0949">S-adenosyl-L-methionine</keyword>
<dbReference type="SFLD" id="SFLDS00029">
    <property type="entry name" value="Radical_SAM"/>
    <property type="match status" value="1"/>
</dbReference>
<dbReference type="Proteomes" id="UP001232493">
    <property type="component" value="Chromosome"/>
</dbReference>
<keyword evidence="2" id="KW-0004">4Fe-4S</keyword>
<evidence type="ECO:0000259" key="7">
    <source>
        <dbReference type="PROSITE" id="PS51918"/>
    </source>
</evidence>
<sequence length="430" mass="50984">MEYKFSKYLIHKRKKNIEIYYNLLIRNYVEINSDVIKNIEKNHSNIDFLIDEGILVKKDFNEKFLYKYIMNKIKYTNNTLSITDVVTLNCNLQCSYCMQQNTYKRGYQKPQNLEKRIELWNLLYELFKSKNIVVTFFGGEPSLYPQYIKSMVEKSEYLNLPIKNFNLISNGVSYSKDMFEVLNKIKFVQITLDGPEEIHNSRRKSEKYNNTWNYIINTIKNILRETSTIIVLHSVIDNANFSKTHMEMIKKLIEIFGIETLKERFIFNIGLLSHPDGFSFYTLKNIPPLKVYGKIYIETLKNILTNGLNVVDFLNVWPCTYNKESDIIIAPNGDLYNCISGIGIEEFKICSYNEFINNPERFLQKYSQMLENHIADKICEDCKYLPICNGGCRYNVYVNKTKKDCWKAFHDTVYEEILELYYKYKNQVIL</sequence>
<dbReference type="InterPro" id="IPR058240">
    <property type="entry name" value="rSAM_sf"/>
</dbReference>
<evidence type="ECO:0000313" key="9">
    <source>
        <dbReference type="Proteomes" id="UP001232493"/>
    </source>
</evidence>
<organism evidence="8 9">
    <name type="scientific">Marinitoga aeolica</name>
    <dbReference type="NCBI Taxonomy" id="2809031"/>
    <lineage>
        <taxon>Bacteria</taxon>
        <taxon>Thermotogati</taxon>
        <taxon>Thermotogota</taxon>
        <taxon>Thermotogae</taxon>
        <taxon>Petrotogales</taxon>
        <taxon>Petrotogaceae</taxon>
        <taxon>Marinitoga</taxon>
    </lineage>
</organism>
<gene>
    <name evidence="8" type="ORF">JRV97_08215</name>
</gene>
<keyword evidence="9" id="KW-1185">Reference proteome</keyword>
<comment type="cofactor">
    <cofactor evidence="1">
        <name>[4Fe-4S] cluster</name>
        <dbReference type="ChEBI" id="CHEBI:49883"/>
    </cofactor>
</comment>
<evidence type="ECO:0000256" key="3">
    <source>
        <dbReference type="ARBA" id="ARBA00022691"/>
    </source>
</evidence>
<dbReference type="Pfam" id="PF04055">
    <property type="entry name" value="Radical_SAM"/>
    <property type="match status" value="1"/>
</dbReference>
<evidence type="ECO:0000256" key="5">
    <source>
        <dbReference type="ARBA" id="ARBA00023004"/>
    </source>
</evidence>
<dbReference type="PROSITE" id="PS51918">
    <property type="entry name" value="RADICAL_SAM"/>
    <property type="match status" value="1"/>
</dbReference>
<dbReference type="PANTHER" id="PTHR43787">
    <property type="entry name" value="FEMO COFACTOR BIOSYNTHESIS PROTEIN NIFB-RELATED"/>
    <property type="match status" value="1"/>
</dbReference>
<dbReference type="PROSITE" id="PS01305">
    <property type="entry name" value="MOAA_NIFB_PQQE"/>
    <property type="match status" value="1"/>
</dbReference>
<proteinExistence type="predicted"/>
<keyword evidence="5" id="KW-0408">Iron</keyword>
<dbReference type="CDD" id="cd01335">
    <property type="entry name" value="Radical_SAM"/>
    <property type="match status" value="1"/>
</dbReference>
<dbReference type="Gene3D" id="3.20.20.70">
    <property type="entry name" value="Aldolase class I"/>
    <property type="match status" value="1"/>
</dbReference>
<keyword evidence="4" id="KW-0479">Metal-binding</keyword>
<evidence type="ECO:0000313" key="8">
    <source>
        <dbReference type="EMBL" id="WGS64351.1"/>
    </source>
</evidence>
<evidence type="ECO:0000256" key="2">
    <source>
        <dbReference type="ARBA" id="ARBA00022485"/>
    </source>
</evidence>
<dbReference type="SUPFAM" id="SSF102114">
    <property type="entry name" value="Radical SAM enzymes"/>
    <property type="match status" value="1"/>
</dbReference>
<evidence type="ECO:0000256" key="4">
    <source>
        <dbReference type="ARBA" id="ARBA00022723"/>
    </source>
</evidence>
<protein>
    <submittedName>
        <fullName evidence="8">Radical SAM protein</fullName>
    </submittedName>
</protein>
<dbReference type="NCBIfam" id="TIGR04085">
    <property type="entry name" value="rSAM_more_4Fe4S"/>
    <property type="match status" value="1"/>
</dbReference>
<dbReference type="RefSeq" id="WP_280997932.1">
    <property type="nucleotide sequence ID" value="NZ_CP069362.1"/>
</dbReference>
<dbReference type="InterPro" id="IPR007197">
    <property type="entry name" value="rSAM"/>
</dbReference>
<dbReference type="InterPro" id="IPR013785">
    <property type="entry name" value="Aldolase_TIM"/>
</dbReference>
<accession>A0ABY8PNY6</accession>
<dbReference type="InterPro" id="IPR000385">
    <property type="entry name" value="MoaA_NifB_PqqE_Fe-S-bd_CS"/>
</dbReference>
<name>A0ABY8PNY6_9BACT</name>
<reference evidence="8 9" key="1">
    <citation type="submission" date="2021-02" db="EMBL/GenBank/DDBJ databases">
        <title>Characterization of Marinitoga sp. nov. str. BP5-C20A.</title>
        <authorList>
            <person name="Erauso G."/>
            <person name="Postec A."/>
        </authorList>
    </citation>
    <scope>NUCLEOTIDE SEQUENCE [LARGE SCALE GENOMIC DNA]</scope>
    <source>
        <strain evidence="8 9">BP5-C20A</strain>
    </source>
</reference>
<keyword evidence="6" id="KW-0411">Iron-sulfur</keyword>
<dbReference type="InterPro" id="IPR023885">
    <property type="entry name" value="4Fe4S-binding_SPASM_dom"/>
</dbReference>
<dbReference type="PANTHER" id="PTHR43787:SF3">
    <property type="entry name" value="ARYLSULFATASE REGULATORY PROTEIN"/>
    <property type="match status" value="1"/>
</dbReference>